<dbReference type="RefSeq" id="WP_250920297.1">
    <property type="nucleotide sequence ID" value="NZ_JAMQAW010000012.1"/>
</dbReference>
<evidence type="ECO:0000313" key="2">
    <source>
        <dbReference type="Proteomes" id="UP001431429"/>
    </source>
</evidence>
<comment type="caution">
    <text evidence="1">The sequence shown here is derived from an EMBL/GenBank/DDBJ whole genome shotgun (WGS) entry which is preliminary data.</text>
</comment>
<sequence length="66" mass="7627">MCGEDWLPVWQEAPIYDRLIGELGDVPTQVRREAERVLRELEQVMRLATPLSGGLPQQMWPPSPRQ</sequence>
<evidence type="ECO:0000313" key="1">
    <source>
        <dbReference type="EMBL" id="MCM2389809.1"/>
    </source>
</evidence>
<name>A0ABT0UMF5_9ACTN</name>
<dbReference type="EMBL" id="JAMQAW010000012">
    <property type="protein sequence ID" value="MCM2389809.1"/>
    <property type="molecule type" value="Genomic_DNA"/>
</dbReference>
<gene>
    <name evidence="1" type="ORF">NBG84_16190</name>
</gene>
<organism evidence="1 2">
    <name type="scientific">Streptomyces albipurpureus</name>
    <dbReference type="NCBI Taxonomy" id="2897419"/>
    <lineage>
        <taxon>Bacteria</taxon>
        <taxon>Bacillati</taxon>
        <taxon>Actinomycetota</taxon>
        <taxon>Actinomycetes</taxon>
        <taxon>Kitasatosporales</taxon>
        <taxon>Streptomycetaceae</taxon>
        <taxon>Streptomyces</taxon>
    </lineage>
</organism>
<protein>
    <submittedName>
        <fullName evidence="1">Uncharacterized protein</fullName>
    </submittedName>
</protein>
<dbReference type="Proteomes" id="UP001431429">
    <property type="component" value="Unassembled WGS sequence"/>
</dbReference>
<accession>A0ABT0UMF5</accession>
<keyword evidence="2" id="KW-1185">Reference proteome</keyword>
<reference evidence="1" key="1">
    <citation type="submission" date="2022-06" db="EMBL/GenBank/DDBJ databases">
        <title>Genome public.</title>
        <authorList>
            <person name="Sun Q."/>
        </authorList>
    </citation>
    <scope>NUCLEOTIDE SEQUENCE</scope>
    <source>
        <strain evidence="1">CWNU-1</strain>
    </source>
</reference>
<proteinExistence type="predicted"/>